<dbReference type="InParanoid" id="A0A061EF90"/>
<evidence type="ECO:0000256" key="3">
    <source>
        <dbReference type="ARBA" id="ARBA00022801"/>
    </source>
</evidence>
<gene>
    <name evidence="8" type="ORF">TCM_017494</name>
</gene>
<keyword evidence="5" id="KW-0539">Nucleus</keyword>
<dbReference type="GO" id="GO:0003677">
    <property type="term" value="F:DNA binding"/>
    <property type="evidence" value="ECO:0007669"/>
    <property type="project" value="UniProtKB-UniRule"/>
</dbReference>
<dbReference type="GO" id="GO:0006508">
    <property type="term" value="P:proteolysis"/>
    <property type="evidence" value="ECO:0007669"/>
    <property type="project" value="UniProtKB-KW"/>
</dbReference>
<dbReference type="SMART" id="SM00398">
    <property type="entry name" value="HMG"/>
    <property type="match status" value="1"/>
</dbReference>
<dbReference type="GO" id="GO:0005634">
    <property type="term" value="C:nucleus"/>
    <property type="evidence" value="ECO:0000318"/>
    <property type="project" value="GO_Central"/>
</dbReference>
<dbReference type="Gene3D" id="1.10.30.10">
    <property type="entry name" value="High mobility group box domain"/>
    <property type="match status" value="1"/>
</dbReference>
<dbReference type="Gramene" id="EOY03067">
    <property type="protein sequence ID" value="EOY03067"/>
    <property type="gene ID" value="TCM_017494"/>
</dbReference>
<comment type="similarity">
    <text evidence="1">Belongs to the peptidase C48 family.</text>
</comment>
<dbReference type="SUPFAM" id="SSF47095">
    <property type="entry name" value="HMG-box"/>
    <property type="match status" value="1"/>
</dbReference>
<feature type="domain" description="Ubiquitin-like protease family profile" evidence="7">
    <location>
        <begin position="222"/>
        <end position="434"/>
    </location>
</feature>
<evidence type="ECO:0000313" key="8">
    <source>
        <dbReference type="EMBL" id="EOY03067.1"/>
    </source>
</evidence>
<dbReference type="Proteomes" id="UP000026915">
    <property type="component" value="Chromosome 4"/>
</dbReference>
<dbReference type="SUPFAM" id="SSF54001">
    <property type="entry name" value="Cysteine proteinases"/>
    <property type="match status" value="1"/>
</dbReference>
<dbReference type="AlphaFoldDB" id="A0A061EF90"/>
<dbReference type="EMBL" id="CM001882">
    <property type="protein sequence ID" value="EOY03067.1"/>
    <property type="molecule type" value="Genomic_DNA"/>
</dbReference>
<dbReference type="STRING" id="3641.A0A061EF90"/>
<evidence type="ECO:0000259" key="6">
    <source>
        <dbReference type="PROSITE" id="PS50118"/>
    </source>
</evidence>
<dbReference type="GO" id="GO:0016929">
    <property type="term" value="F:deSUMOylase activity"/>
    <property type="evidence" value="ECO:0000318"/>
    <property type="project" value="GO_Central"/>
</dbReference>
<dbReference type="InterPro" id="IPR036910">
    <property type="entry name" value="HMG_box_dom_sf"/>
</dbReference>
<dbReference type="PANTHER" id="PTHR12606">
    <property type="entry name" value="SENTRIN/SUMO-SPECIFIC PROTEASE"/>
    <property type="match status" value="1"/>
</dbReference>
<feature type="domain" description="HMG box" evidence="6">
    <location>
        <begin position="44"/>
        <end position="112"/>
    </location>
</feature>
<dbReference type="PROSITE" id="PS50600">
    <property type="entry name" value="ULP_PROTEASE"/>
    <property type="match status" value="1"/>
</dbReference>
<evidence type="ECO:0000256" key="1">
    <source>
        <dbReference type="ARBA" id="ARBA00005234"/>
    </source>
</evidence>
<evidence type="ECO:0000259" key="7">
    <source>
        <dbReference type="PROSITE" id="PS50600"/>
    </source>
</evidence>
<dbReference type="GO" id="GO:0016926">
    <property type="term" value="P:protein desumoylation"/>
    <property type="evidence" value="ECO:0000318"/>
    <property type="project" value="GO_Central"/>
</dbReference>
<feature type="DNA-binding region" description="HMG box" evidence="5">
    <location>
        <begin position="44"/>
        <end position="112"/>
    </location>
</feature>
<keyword evidence="5" id="KW-0238">DNA-binding</keyword>
<evidence type="ECO:0000256" key="4">
    <source>
        <dbReference type="ARBA" id="ARBA00022807"/>
    </source>
</evidence>
<dbReference type="PANTHER" id="PTHR12606:SF151">
    <property type="entry name" value="UBIQUITIN-LIKE PROTEASE FAMILY PROFILE DOMAIN-CONTAINING PROTEIN"/>
    <property type="match status" value="1"/>
</dbReference>
<dbReference type="InterPro" id="IPR038765">
    <property type="entry name" value="Papain-like_cys_pep_sf"/>
</dbReference>
<evidence type="ECO:0008006" key="10">
    <source>
        <dbReference type="Google" id="ProtNLM"/>
    </source>
</evidence>
<keyword evidence="9" id="KW-1185">Reference proteome</keyword>
<organism evidence="8 9">
    <name type="scientific">Theobroma cacao</name>
    <name type="common">Cacao</name>
    <name type="synonym">Cocoa</name>
    <dbReference type="NCBI Taxonomy" id="3641"/>
    <lineage>
        <taxon>Eukaryota</taxon>
        <taxon>Viridiplantae</taxon>
        <taxon>Streptophyta</taxon>
        <taxon>Embryophyta</taxon>
        <taxon>Tracheophyta</taxon>
        <taxon>Spermatophyta</taxon>
        <taxon>Magnoliopsida</taxon>
        <taxon>eudicotyledons</taxon>
        <taxon>Gunneridae</taxon>
        <taxon>Pentapetalae</taxon>
        <taxon>rosids</taxon>
        <taxon>malvids</taxon>
        <taxon>Malvales</taxon>
        <taxon>Malvaceae</taxon>
        <taxon>Byttnerioideae</taxon>
        <taxon>Theobroma</taxon>
    </lineage>
</organism>
<keyword evidence="2" id="KW-0645">Protease</keyword>
<evidence type="ECO:0000256" key="5">
    <source>
        <dbReference type="PROSITE-ProRule" id="PRU00267"/>
    </source>
</evidence>
<reference evidence="8 9" key="1">
    <citation type="journal article" date="2013" name="Genome Biol.">
        <title>The genome sequence of the most widely cultivated cacao type and its use to identify candidate genes regulating pod color.</title>
        <authorList>
            <person name="Motamayor J.C."/>
            <person name="Mockaitis K."/>
            <person name="Schmutz J."/>
            <person name="Haiminen N."/>
            <person name="Iii D.L."/>
            <person name="Cornejo O."/>
            <person name="Findley S.D."/>
            <person name="Zheng P."/>
            <person name="Utro F."/>
            <person name="Royaert S."/>
            <person name="Saski C."/>
            <person name="Jenkins J."/>
            <person name="Podicheti R."/>
            <person name="Zhao M."/>
            <person name="Scheffler B.E."/>
            <person name="Stack J.C."/>
            <person name="Feltus F.A."/>
            <person name="Mustiga G.M."/>
            <person name="Amores F."/>
            <person name="Phillips W."/>
            <person name="Marelli J.P."/>
            <person name="May G.D."/>
            <person name="Shapiro H."/>
            <person name="Ma J."/>
            <person name="Bustamante C.D."/>
            <person name="Schnell R.J."/>
            <person name="Main D."/>
            <person name="Gilbert D."/>
            <person name="Parida L."/>
            <person name="Kuhn D.N."/>
        </authorList>
    </citation>
    <scope>NUCLEOTIDE SEQUENCE [LARGE SCALE GENOMIC DNA]</scope>
    <source>
        <strain evidence="9">cv. Matina 1-6</strain>
    </source>
</reference>
<dbReference type="InterPro" id="IPR003653">
    <property type="entry name" value="Peptidase_C48_C"/>
</dbReference>
<keyword evidence="4" id="KW-0788">Thiol protease</keyword>
<evidence type="ECO:0000313" key="9">
    <source>
        <dbReference type="Proteomes" id="UP000026915"/>
    </source>
</evidence>
<name>A0A061EF90_THECC</name>
<dbReference type="Gene3D" id="3.40.395.10">
    <property type="entry name" value="Adenoviral Proteinase, Chain A"/>
    <property type="match status" value="1"/>
</dbReference>
<sequence>MTTIMRDVETMTKTSCMDFVLEKSENHENIDGNKDQVINKSCHPKRPKNAFVFYYESICGENEKDKKMKLTNKVMGDIAKTFASLPDERKLVFKNLAIVHRLRYLEEKKEFNAKVNKIVFLDHISGARFDNKYGQHFLPRIAVWNQEKVDGWLTRIKDFKNPKNVQAYIITPTMDMKSEGKLSFDSHLFSQIKDICKCVDNKEELKSEIKSLKYEIEKLKGLLEYDKNNQQVKEKENEGDKEYLLDAASFAPTLVNKEHLSYQIHNVKQKVYKNAIKKSSEEKIVDFIDTYAIRSEMMTLEPRKWLDDTDYILRNPATDFKDLNQRGLQPYRSSIQNCEMIFVPMNDSNMHWYLCVLNLKEKVIKVFDSLPLSRGETRRLNAIKKVVAYFEKLFEGTLFASKETCWEIIVPNDVPRQSNSYDCAMYVCKFMQTVHLNSYHEVCVEKLDRSLLLAYLVKHPHNKNRSVVMNVVHNGLHNKNIDYDATRKYERR</sequence>
<dbReference type="PROSITE" id="PS50118">
    <property type="entry name" value="HMG_BOX_2"/>
    <property type="match status" value="1"/>
</dbReference>
<evidence type="ECO:0000256" key="2">
    <source>
        <dbReference type="ARBA" id="ARBA00022670"/>
    </source>
</evidence>
<protein>
    <recommendedName>
        <fullName evidence="10">Ubiquitin-like protease family profile domain-containing protein</fullName>
    </recommendedName>
</protein>
<accession>A0A061EF90</accession>
<dbReference type="InterPro" id="IPR009071">
    <property type="entry name" value="HMG_box_dom"/>
</dbReference>
<dbReference type="eggNOG" id="KOG0778">
    <property type="taxonomic scope" value="Eukaryota"/>
</dbReference>
<dbReference type="HOGENOM" id="CLU_554806_0_0_1"/>
<proteinExistence type="inferred from homology"/>
<keyword evidence="3" id="KW-0378">Hydrolase</keyword>
<dbReference type="Pfam" id="PF02902">
    <property type="entry name" value="Peptidase_C48"/>
    <property type="match status" value="1"/>
</dbReference>